<comment type="subcellular location">
    <subcellularLocation>
        <location evidence="1 5">Membrane</location>
        <topology evidence="1 5">Multi-pass membrane protein</topology>
    </subcellularLocation>
</comment>
<dbReference type="PANTHER" id="PTHR12483:SF27">
    <property type="entry name" value="COPPER TRANSPORT PROTEIN CTR1"/>
    <property type="match status" value="1"/>
</dbReference>
<gene>
    <name evidence="6" type="ORF">PsYK624_020190</name>
</gene>
<keyword evidence="2 5" id="KW-0812">Transmembrane</keyword>
<evidence type="ECO:0000256" key="5">
    <source>
        <dbReference type="RuleBase" id="RU367022"/>
    </source>
</evidence>
<keyword evidence="4 5" id="KW-0472">Membrane</keyword>
<comment type="similarity">
    <text evidence="5">Belongs to the copper transporter (Ctr) (TC 1.A.56) family. SLC31A subfamily.</text>
</comment>
<dbReference type="GO" id="GO:0005375">
    <property type="term" value="F:copper ion transmembrane transporter activity"/>
    <property type="evidence" value="ECO:0007669"/>
    <property type="project" value="UniProtKB-UniRule"/>
</dbReference>
<evidence type="ECO:0000256" key="2">
    <source>
        <dbReference type="ARBA" id="ARBA00022692"/>
    </source>
</evidence>
<dbReference type="EMBL" id="BPQB01000003">
    <property type="protein sequence ID" value="GJE85939.1"/>
    <property type="molecule type" value="Genomic_DNA"/>
</dbReference>
<protein>
    <recommendedName>
        <fullName evidence="5">Copper transport protein</fullName>
    </recommendedName>
</protein>
<evidence type="ECO:0000256" key="1">
    <source>
        <dbReference type="ARBA" id="ARBA00004141"/>
    </source>
</evidence>
<proteinExistence type="inferred from homology"/>
<name>A0A9P3G1F3_9APHY</name>
<dbReference type="OrthoDB" id="73901at2759"/>
<dbReference type="InterPro" id="IPR007274">
    <property type="entry name" value="Cop_transporter"/>
</dbReference>
<evidence type="ECO:0000313" key="7">
    <source>
        <dbReference type="Proteomes" id="UP000703269"/>
    </source>
</evidence>
<organism evidence="6 7">
    <name type="scientific">Phanerochaete sordida</name>
    <dbReference type="NCBI Taxonomy" id="48140"/>
    <lineage>
        <taxon>Eukaryota</taxon>
        <taxon>Fungi</taxon>
        <taxon>Dikarya</taxon>
        <taxon>Basidiomycota</taxon>
        <taxon>Agaricomycotina</taxon>
        <taxon>Agaricomycetes</taxon>
        <taxon>Polyporales</taxon>
        <taxon>Phanerochaetaceae</taxon>
        <taxon>Phanerochaete</taxon>
    </lineage>
</organism>
<comment type="caution">
    <text evidence="6">The sequence shown here is derived from an EMBL/GenBank/DDBJ whole genome shotgun (WGS) entry which is preliminary data.</text>
</comment>
<dbReference type="PANTHER" id="PTHR12483">
    <property type="entry name" value="SOLUTE CARRIER FAMILY 31 COPPER TRANSPORTERS"/>
    <property type="match status" value="1"/>
</dbReference>
<reference evidence="6 7" key="1">
    <citation type="submission" date="2021-08" db="EMBL/GenBank/DDBJ databases">
        <title>Draft Genome Sequence of Phanerochaete sordida strain YK-624.</title>
        <authorList>
            <person name="Mori T."/>
            <person name="Dohra H."/>
            <person name="Suzuki T."/>
            <person name="Kawagishi H."/>
            <person name="Hirai H."/>
        </authorList>
    </citation>
    <scope>NUCLEOTIDE SEQUENCE [LARGE SCALE GENOMIC DNA]</scope>
    <source>
        <strain evidence="6 7">YK-624</strain>
    </source>
</reference>
<feature type="transmembrane region" description="Helical" evidence="5">
    <location>
        <begin position="153"/>
        <end position="177"/>
    </location>
</feature>
<keyword evidence="7" id="KW-1185">Reference proteome</keyword>
<keyword evidence="5" id="KW-0813">Transport</keyword>
<dbReference type="Pfam" id="PF04145">
    <property type="entry name" value="Ctr"/>
    <property type="match status" value="1"/>
</dbReference>
<evidence type="ECO:0000256" key="4">
    <source>
        <dbReference type="ARBA" id="ARBA00023136"/>
    </source>
</evidence>
<accession>A0A9P3G1F3</accession>
<sequence length="196" mass="20980">MSMPMSSSMPMGSTGSNMTMDDMMIPYLHFTGGDNLYFKSLRPTSHGAIAGACIVLALLAIFDRWVAAMRGVAQVRWAQRVRAMTSRTPMSSQTNIGRDWVPTKEGEEQVIGIIPASTEQTSLVNGARVSRSSPPFIASHDIPRGIAFACQALLGYTLMLAVMTFQAAYIISILAGLGIGEVAFGRMGSAPGHVVH</sequence>
<keyword evidence="3 5" id="KW-1133">Transmembrane helix</keyword>
<keyword evidence="5" id="KW-0406">Ion transport</keyword>
<evidence type="ECO:0000256" key="3">
    <source>
        <dbReference type="ARBA" id="ARBA00022989"/>
    </source>
</evidence>
<keyword evidence="5" id="KW-0186">Copper</keyword>
<dbReference type="Proteomes" id="UP000703269">
    <property type="component" value="Unassembled WGS sequence"/>
</dbReference>
<keyword evidence="5" id="KW-0187">Copper transport</keyword>
<evidence type="ECO:0000313" key="6">
    <source>
        <dbReference type="EMBL" id="GJE85939.1"/>
    </source>
</evidence>
<dbReference type="GO" id="GO:0005886">
    <property type="term" value="C:plasma membrane"/>
    <property type="evidence" value="ECO:0007669"/>
    <property type="project" value="TreeGrafter"/>
</dbReference>
<dbReference type="AlphaFoldDB" id="A0A9P3G1F3"/>